<name>A0A9P3GSP0_9APHY</name>
<feature type="region of interest" description="Disordered" evidence="1">
    <location>
        <begin position="30"/>
        <end position="63"/>
    </location>
</feature>
<proteinExistence type="predicted"/>
<evidence type="ECO:0000313" key="2">
    <source>
        <dbReference type="EMBL" id="GJF00522.1"/>
    </source>
</evidence>
<comment type="caution">
    <text evidence="2">The sequence shown here is derived from an EMBL/GenBank/DDBJ whole genome shotgun (WGS) entry which is preliminary data.</text>
</comment>
<dbReference type="Proteomes" id="UP000703269">
    <property type="component" value="Unassembled WGS sequence"/>
</dbReference>
<feature type="compositionally biased region" description="Basic and acidic residues" evidence="1">
    <location>
        <begin position="33"/>
        <end position="46"/>
    </location>
</feature>
<accession>A0A9P3GSP0</accession>
<reference evidence="2 3" key="1">
    <citation type="submission" date="2021-08" db="EMBL/GenBank/DDBJ databases">
        <title>Draft Genome Sequence of Phanerochaete sordida strain YK-624.</title>
        <authorList>
            <person name="Mori T."/>
            <person name="Dohra H."/>
            <person name="Suzuki T."/>
            <person name="Kawagishi H."/>
            <person name="Hirai H."/>
        </authorList>
    </citation>
    <scope>NUCLEOTIDE SEQUENCE [LARGE SCALE GENOMIC DNA]</scope>
    <source>
        <strain evidence="2 3">YK-624</strain>
    </source>
</reference>
<organism evidence="2 3">
    <name type="scientific">Phanerochaete sordida</name>
    <dbReference type="NCBI Taxonomy" id="48140"/>
    <lineage>
        <taxon>Eukaryota</taxon>
        <taxon>Fungi</taxon>
        <taxon>Dikarya</taxon>
        <taxon>Basidiomycota</taxon>
        <taxon>Agaricomycotina</taxon>
        <taxon>Agaricomycetes</taxon>
        <taxon>Polyporales</taxon>
        <taxon>Phanerochaetaceae</taxon>
        <taxon>Phanerochaete</taxon>
    </lineage>
</organism>
<dbReference type="AlphaFoldDB" id="A0A9P3GSP0"/>
<sequence>MHRRLFGALFSVVTHHLHSVEEDMMSLRFGSRSSRDVEDKRTRVDHAGPTNVEQPPGYSVRCS</sequence>
<evidence type="ECO:0000256" key="1">
    <source>
        <dbReference type="SAM" id="MobiDB-lite"/>
    </source>
</evidence>
<dbReference type="EMBL" id="BPQB01000161">
    <property type="protein sequence ID" value="GJF00522.1"/>
    <property type="molecule type" value="Genomic_DNA"/>
</dbReference>
<evidence type="ECO:0000313" key="3">
    <source>
        <dbReference type="Proteomes" id="UP000703269"/>
    </source>
</evidence>
<keyword evidence="3" id="KW-1185">Reference proteome</keyword>
<protein>
    <submittedName>
        <fullName evidence="2">Uncharacterized protein</fullName>
    </submittedName>
</protein>
<gene>
    <name evidence="2" type="ORF">PsYK624_168130</name>
</gene>